<gene>
    <name evidence="2" type="ORF">PGLA2088_LOCUS44340</name>
</gene>
<feature type="region of interest" description="Disordered" evidence="1">
    <location>
        <begin position="135"/>
        <end position="159"/>
    </location>
</feature>
<dbReference type="EMBL" id="CAJNNW010035159">
    <property type="protein sequence ID" value="CAE8725993.1"/>
    <property type="molecule type" value="Genomic_DNA"/>
</dbReference>
<dbReference type="GO" id="GO:0005615">
    <property type="term" value="C:extracellular space"/>
    <property type="evidence" value="ECO:0007669"/>
    <property type="project" value="TreeGrafter"/>
</dbReference>
<evidence type="ECO:0000256" key="1">
    <source>
        <dbReference type="SAM" id="MobiDB-lite"/>
    </source>
</evidence>
<dbReference type="InterPro" id="IPR017850">
    <property type="entry name" value="Alkaline_phosphatase_core_sf"/>
</dbReference>
<feature type="region of interest" description="Disordered" evidence="1">
    <location>
        <begin position="806"/>
        <end position="825"/>
    </location>
</feature>
<accession>A0A813LJS3</accession>
<dbReference type="PANTHER" id="PTHR10974">
    <property type="entry name" value="FI08016P-RELATED"/>
    <property type="match status" value="1"/>
</dbReference>
<feature type="compositionally biased region" description="Gly residues" evidence="1">
    <location>
        <begin position="814"/>
        <end position="825"/>
    </location>
</feature>
<comment type="caution">
    <text evidence="2">The sequence shown here is derived from an EMBL/GenBank/DDBJ whole genome shotgun (WGS) entry which is preliminary data.</text>
</comment>
<sequence length="852" mass="93075">MRGCDEFWKFGQSDEEPLDQMLSVLTDPDPGIRFKCIPQICVFAALCSQSYVVRGLPWQALLAQTFAAHTAHFGNDCPNQGLSDVGLPTEEILFNYARTRRLISQAGGGRLTIEALAWRSLPAALGPLVRGAASSGPQLSAPGQQLDDSVPSNFPGGRAAQSRAAEAGTWVCGLTSCREQLPKFLAGALRSSVADPALTAEAEAAQQRLTKLVEWGSSSECHRLSQDDVIFLKERVDVLRLSGSGVHCSTSDKQVSSWSPDGTLQVLVPESASWEVTTLSPLPYSTLELLLPERKAELASEWFRFEFESAGAGQVNMTANAIAIGARADVHGLHVRIKGLEETRCASTVELHVRAHRLGPDLLAQRAEIRAGLVKPQALLNLVVIVLDSTPAPSWDVFSPKLMRELDRFQGFQPDSSHESFRLRGMHALLDPACDCLTQDNMMTLFSGAQPPRKFAESRRVSGTAARHLEDLQKIRFMWDELKDRGYVTLSADDSCSRSPLNVADPEYKYFDTYAPTMAHGLEECSQEIYCRYSELMDYASQWHHLHAGVPRMAYLHFDGTHGTCPEKLVRYDTALTQFLLGLLSGPDGDRTAVLIMSDHGVQSGDGHLTSQPFSAAWLPRALLKTLGGEAVSALRGNENRLMTPYDLHFTLMQLLEASWDQARGVKPSPGAVRSVSESSAQLSPGHVIRSALRPMPGNRSCEDAGIHDAYCFCDGPTAFSPWRRFSGSPDEAHSLALQLVDLVNNRSRSNLLSDNKDMSACRLQSLVQLEGIHERTDGSLAELVATTGPFGLLWKAIARRRSAAAGPKEHGWRGGAGPRAEGPGGSFEVQSVEQITRYFPHEHCTVTGVDP</sequence>
<dbReference type="PANTHER" id="PTHR10974:SF1">
    <property type="entry name" value="FI08016P-RELATED"/>
    <property type="match status" value="1"/>
</dbReference>
<feature type="compositionally biased region" description="Polar residues" evidence="1">
    <location>
        <begin position="135"/>
        <end position="152"/>
    </location>
</feature>
<dbReference type="Pfam" id="PF02995">
    <property type="entry name" value="DUF229"/>
    <property type="match status" value="1"/>
</dbReference>
<dbReference type="InterPro" id="IPR004245">
    <property type="entry name" value="DUF229"/>
</dbReference>
<feature type="non-terminal residue" evidence="2">
    <location>
        <position position="1"/>
    </location>
</feature>
<dbReference type="Gene3D" id="3.40.720.10">
    <property type="entry name" value="Alkaline Phosphatase, subunit A"/>
    <property type="match status" value="1"/>
</dbReference>
<dbReference type="AlphaFoldDB" id="A0A813LJS3"/>
<proteinExistence type="predicted"/>
<reference evidence="2" key="1">
    <citation type="submission" date="2021-02" db="EMBL/GenBank/DDBJ databases">
        <authorList>
            <person name="Dougan E. K."/>
            <person name="Rhodes N."/>
            <person name="Thang M."/>
            <person name="Chan C."/>
        </authorList>
    </citation>
    <scope>NUCLEOTIDE SEQUENCE</scope>
</reference>
<name>A0A813LJS3_POLGL</name>
<evidence type="ECO:0000313" key="3">
    <source>
        <dbReference type="Proteomes" id="UP000626109"/>
    </source>
</evidence>
<dbReference type="SUPFAM" id="SSF53649">
    <property type="entry name" value="Alkaline phosphatase-like"/>
    <property type="match status" value="1"/>
</dbReference>
<evidence type="ECO:0000313" key="2">
    <source>
        <dbReference type="EMBL" id="CAE8725993.1"/>
    </source>
</evidence>
<protein>
    <submittedName>
        <fullName evidence="2">Uncharacterized protein</fullName>
    </submittedName>
</protein>
<dbReference type="Proteomes" id="UP000626109">
    <property type="component" value="Unassembled WGS sequence"/>
</dbReference>
<organism evidence="2 3">
    <name type="scientific">Polarella glacialis</name>
    <name type="common">Dinoflagellate</name>
    <dbReference type="NCBI Taxonomy" id="89957"/>
    <lineage>
        <taxon>Eukaryota</taxon>
        <taxon>Sar</taxon>
        <taxon>Alveolata</taxon>
        <taxon>Dinophyceae</taxon>
        <taxon>Suessiales</taxon>
        <taxon>Suessiaceae</taxon>
        <taxon>Polarella</taxon>
    </lineage>
</organism>